<proteinExistence type="predicted"/>
<sequence length="295" mass="33530">MTQFHDWLRDWQQRAADEQQAIYALLDGAQDAKLLQHIWTAHSNPKAESLFLHTPRAELSEQGPWLLKLDGEPGLWNELLVQLEQRPLGILIASPAPLTELTQHFRHLLGARLAGGELALMRYYDPQVMSGLQDPACDYWRTQAIRAGESWSAWLPLEARECLLQGRPVSTEALPLAPAEIAIDADMQRALARASAIPRLLGQLHTHYPEPLSQWTTQDQYQWAKQLDQHLQQHGISDRQDRLFLAVQALDQGEQLWQEPQVKTALKSKQANPMLSLSELFSDTYATDNVNNQED</sequence>
<dbReference type="Proteomes" id="UP001212042">
    <property type="component" value="Unassembled WGS sequence"/>
</dbReference>
<evidence type="ECO:0000313" key="3">
    <source>
        <dbReference type="Proteomes" id="UP001212042"/>
    </source>
</evidence>
<reference evidence="2 3" key="1">
    <citation type="submission" date="2023-01" db="EMBL/GenBank/DDBJ databases">
        <title>Pseudomonas SA3-5T sp. nov., isolated from tidal flat sediment.</title>
        <authorList>
            <person name="Kim H.S."/>
            <person name="Kim J.-S."/>
            <person name="Suh M.K."/>
            <person name="Eom M.K."/>
            <person name="Lee J.-S."/>
        </authorList>
    </citation>
    <scope>NUCLEOTIDE SEQUENCE [LARGE SCALE GENOMIC DNA]</scope>
    <source>
        <strain evidence="2 3">SA3-5</strain>
    </source>
</reference>
<comment type="caution">
    <text evidence="2">The sequence shown here is derived from an EMBL/GenBank/DDBJ whole genome shotgun (WGS) entry which is preliminary data.</text>
</comment>
<accession>A0ABT4XFF7</accession>
<organism evidence="2 3">
    <name type="scientific">Pseudomonas aestuarii</name>
    <dbReference type="NCBI Taxonomy" id="3018340"/>
    <lineage>
        <taxon>Bacteria</taxon>
        <taxon>Pseudomonadati</taxon>
        <taxon>Pseudomonadota</taxon>
        <taxon>Gammaproteobacteria</taxon>
        <taxon>Pseudomonadales</taxon>
        <taxon>Pseudomonadaceae</taxon>
        <taxon>Pseudomonas</taxon>
    </lineage>
</organism>
<dbReference type="Pfam" id="PF13503">
    <property type="entry name" value="DUF4123"/>
    <property type="match status" value="1"/>
</dbReference>
<evidence type="ECO:0000259" key="1">
    <source>
        <dbReference type="Pfam" id="PF13503"/>
    </source>
</evidence>
<feature type="domain" description="DUF4123" evidence="1">
    <location>
        <begin position="22"/>
        <end position="137"/>
    </location>
</feature>
<evidence type="ECO:0000313" key="2">
    <source>
        <dbReference type="EMBL" id="MDA7086917.1"/>
    </source>
</evidence>
<dbReference type="InterPro" id="IPR025391">
    <property type="entry name" value="DUF4123"/>
</dbReference>
<protein>
    <submittedName>
        <fullName evidence="2">DUF4123 domain-containing protein</fullName>
    </submittedName>
</protein>
<gene>
    <name evidence="2" type="ORF">PH586_11035</name>
</gene>
<dbReference type="EMBL" id="JAQJZJ010000004">
    <property type="protein sequence ID" value="MDA7086917.1"/>
    <property type="molecule type" value="Genomic_DNA"/>
</dbReference>
<dbReference type="RefSeq" id="WP_271347811.1">
    <property type="nucleotide sequence ID" value="NZ_JAQJZJ010000004.1"/>
</dbReference>
<keyword evidence="3" id="KW-1185">Reference proteome</keyword>
<name>A0ABT4XFF7_9PSED</name>